<organism evidence="2 3">
    <name type="scientific">Chilo suppressalis</name>
    <name type="common">Asiatic rice borer moth</name>
    <dbReference type="NCBI Taxonomy" id="168631"/>
    <lineage>
        <taxon>Eukaryota</taxon>
        <taxon>Metazoa</taxon>
        <taxon>Ecdysozoa</taxon>
        <taxon>Arthropoda</taxon>
        <taxon>Hexapoda</taxon>
        <taxon>Insecta</taxon>
        <taxon>Pterygota</taxon>
        <taxon>Neoptera</taxon>
        <taxon>Endopterygota</taxon>
        <taxon>Lepidoptera</taxon>
        <taxon>Glossata</taxon>
        <taxon>Ditrysia</taxon>
        <taxon>Pyraloidea</taxon>
        <taxon>Crambidae</taxon>
        <taxon>Crambinae</taxon>
        <taxon>Chilo</taxon>
    </lineage>
</organism>
<dbReference type="EMBL" id="OU963915">
    <property type="protein sequence ID" value="CAH0686752.1"/>
    <property type="molecule type" value="Genomic_DNA"/>
</dbReference>
<dbReference type="Proteomes" id="UP001153292">
    <property type="component" value="Chromosome 22"/>
</dbReference>
<name>A0ABN8EB40_CHISP</name>
<evidence type="ECO:0000313" key="2">
    <source>
        <dbReference type="EMBL" id="CAH0686752.1"/>
    </source>
</evidence>
<accession>A0ABN8EB40</accession>
<feature type="compositionally biased region" description="Basic residues" evidence="1">
    <location>
        <begin position="148"/>
        <end position="159"/>
    </location>
</feature>
<keyword evidence="3" id="KW-1185">Reference proteome</keyword>
<sequence>MGKLPYAYTDSDEETSSSVENVKKKKKLSILKCSTGNLKKKKCKFHAKSEPDDSDSRSRSRSHSNHRFVYKLHGILKNDKEKEYVSTDDDEDVDLPSAMKSQDRCLVGRVPRLPGAKPGRGGGLAIVVRKNVSNIPIPSQDSSASDKRRAKRLARKKSY</sequence>
<feature type="region of interest" description="Disordered" evidence="1">
    <location>
        <begin position="135"/>
        <end position="159"/>
    </location>
</feature>
<feature type="region of interest" description="Disordered" evidence="1">
    <location>
        <begin position="1"/>
        <end position="24"/>
    </location>
</feature>
<proteinExistence type="predicted"/>
<feature type="compositionally biased region" description="Basic and acidic residues" evidence="1">
    <location>
        <begin position="47"/>
        <end position="58"/>
    </location>
</feature>
<protein>
    <submittedName>
        <fullName evidence="2">Uncharacterized protein</fullName>
    </submittedName>
</protein>
<feature type="region of interest" description="Disordered" evidence="1">
    <location>
        <begin position="40"/>
        <end position="67"/>
    </location>
</feature>
<reference evidence="2" key="1">
    <citation type="submission" date="2021-12" db="EMBL/GenBank/DDBJ databases">
        <authorList>
            <person name="King R."/>
        </authorList>
    </citation>
    <scope>NUCLEOTIDE SEQUENCE</scope>
</reference>
<gene>
    <name evidence="2" type="ORF">CHILSU_LOCUS6452</name>
</gene>
<evidence type="ECO:0000256" key="1">
    <source>
        <dbReference type="SAM" id="MobiDB-lite"/>
    </source>
</evidence>
<evidence type="ECO:0000313" key="3">
    <source>
        <dbReference type="Proteomes" id="UP001153292"/>
    </source>
</evidence>